<reference evidence="1" key="1">
    <citation type="journal article" date="2019" name="Sci. Rep.">
        <title>Draft genome of Tanacetum cinerariifolium, the natural source of mosquito coil.</title>
        <authorList>
            <person name="Yamashiro T."/>
            <person name="Shiraishi A."/>
            <person name="Satake H."/>
            <person name="Nakayama K."/>
        </authorList>
    </citation>
    <scope>NUCLEOTIDE SEQUENCE</scope>
</reference>
<name>A0A699GW51_TANCI</name>
<comment type="caution">
    <text evidence="1">The sequence shown here is derived from an EMBL/GenBank/DDBJ whole genome shotgun (WGS) entry which is preliminary data.</text>
</comment>
<accession>A0A699GW51</accession>
<sequence>MLRKQLNKVYDPFLKARLGYENPERLKKAIAAQLKMYHGEMLHSTKLKIDSPDSEETFEDAKESLLKMRNKMNQYLLMTISEHKNKFETIENGKNLNTKFDKYKTSRTLLCVTPFPKHIAVKAKKVSNTKFNADRSKLVTSHSITKNEQSQKQSANEMYRIAKTETQTPNSKTNMNVSNSTGVESFNSVRRLKCKDNKSKDRVLKNTNEKISSTHVLKMSSSVSIDSNKREIIKFNYMSTKQILRCLKHMTGNLQLLKISLSSSWEQSASRMIILLQSLDIEIMVKAVSKEKSKKVSLPPKQVPSTGSKLKLLHMDLCGPMYNNP</sequence>
<proteinExistence type="predicted"/>
<protein>
    <submittedName>
        <fullName evidence="1">Uncharacterized protein</fullName>
    </submittedName>
</protein>
<dbReference type="AlphaFoldDB" id="A0A699GW51"/>
<dbReference type="EMBL" id="BKCJ010061571">
    <property type="protein sequence ID" value="GEW51337.1"/>
    <property type="molecule type" value="Genomic_DNA"/>
</dbReference>
<gene>
    <name evidence="1" type="ORF">Tci_223313</name>
</gene>
<organism evidence="1">
    <name type="scientific">Tanacetum cinerariifolium</name>
    <name type="common">Dalmatian daisy</name>
    <name type="synonym">Chrysanthemum cinerariifolium</name>
    <dbReference type="NCBI Taxonomy" id="118510"/>
    <lineage>
        <taxon>Eukaryota</taxon>
        <taxon>Viridiplantae</taxon>
        <taxon>Streptophyta</taxon>
        <taxon>Embryophyta</taxon>
        <taxon>Tracheophyta</taxon>
        <taxon>Spermatophyta</taxon>
        <taxon>Magnoliopsida</taxon>
        <taxon>eudicotyledons</taxon>
        <taxon>Gunneridae</taxon>
        <taxon>Pentapetalae</taxon>
        <taxon>asterids</taxon>
        <taxon>campanulids</taxon>
        <taxon>Asterales</taxon>
        <taxon>Asteraceae</taxon>
        <taxon>Asteroideae</taxon>
        <taxon>Anthemideae</taxon>
        <taxon>Anthemidinae</taxon>
        <taxon>Tanacetum</taxon>
    </lineage>
</organism>
<evidence type="ECO:0000313" key="1">
    <source>
        <dbReference type="EMBL" id="GEW51337.1"/>
    </source>
</evidence>